<feature type="compositionally biased region" description="Gly residues" evidence="1">
    <location>
        <begin position="67"/>
        <end position="87"/>
    </location>
</feature>
<protein>
    <submittedName>
        <fullName evidence="2">Uncharacterized protein</fullName>
    </submittedName>
</protein>
<evidence type="ECO:0000313" key="3">
    <source>
        <dbReference type="Proteomes" id="UP000319342"/>
    </source>
</evidence>
<keyword evidence="3" id="KW-1185">Reference proteome</keyword>
<evidence type="ECO:0000256" key="1">
    <source>
        <dbReference type="SAM" id="MobiDB-lite"/>
    </source>
</evidence>
<name>A0A518D0I4_9BACT</name>
<gene>
    <name evidence="2" type="ORF">Pla163_21110</name>
</gene>
<feature type="region of interest" description="Disordered" evidence="1">
    <location>
        <begin position="63"/>
        <end position="107"/>
    </location>
</feature>
<sequence>MSDGSKKACFYNADRPCDLTCKAAFEVDDPVDNVDCYFIWLSYHAGEALYEVRRLLEGFRGGMPDFGSGGPFGPGGPSGGPGSHGSGPPGPGGFPSGGPKPPKPSDN</sequence>
<dbReference type="Proteomes" id="UP000319342">
    <property type="component" value="Chromosome"/>
</dbReference>
<dbReference type="RefSeq" id="WP_419185793.1">
    <property type="nucleotide sequence ID" value="NZ_CP036290.1"/>
</dbReference>
<proteinExistence type="predicted"/>
<dbReference type="EMBL" id="CP036290">
    <property type="protein sequence ID" value="QDU84991.1"/>
    <property type="molecule type" value="Genomic_DNA"/>
</dbReference>
<reference evidence="2 3" key="1">
    <citation type="submission" date="2019-02" db="EMBL/GenBank/DDBJ databases">
        <title>Deep-cultivation of Planctomycetes and their phenomic and genomic characterization uncovers novel biology.</title>
        <authorList>
            <person name="Wiegand S."/>
            <person name="Jogler M."/>
            <person name="Boedeker C."/>
            <person name="Pinto D."/>
            <person name="Vollmers J."/>
            <person name="Rivas-Marin E."/>
            <person name="Kohn T."/>
            <person name="Peeters S.H."/>
            <person name="Heuer A."/>
            <person name="Rast P."/>
            <person name="Oberbeckmann S."/>
            <person name="Bunk B."/>
            <person name="Jeske O."/>
            <person name="Meyerdierks A."/>
            <person name="Storesund J.E."/>
            <person name="Kallscheuer N."/>
            <person name="Luecker S."/>
            <person name="Lage O.M."/>
            <person name="Pohl T."/>
            <person name="Merkel B.J."/>
            <person name="Hornburger P."/>
            <person name="Mueller R.-W."/>
            <person name="Bruemmer F."/>
            <person name="Labrenz M."/>
            <person name="Spormann A.M."/>
            <person name="Op den Camp H."/>
            <person name="Overmann J."/>
            <person name="Amann R."/>
            <person name="Jetten M.S.M."/>
            <person name="Mascher T."/>
            <person name="Medema M.H."/>
            <person name="Devos D.P."/>
            <person name="Kaster A.-K."/>
            <person name="Ovreas L."/>
            <person name="Rohde M."/>
            <person name="Galperin M.Y."/>
            <person name="Jogler C."/>
        </authorList>
    </citation>
    <scope>NUCLEOTIDE SEQUENCE [LARGE SCALE GENOMIC DNA]</scope>
    <source>
        <strain evidence="2 3">Pla163</strain>
    </source>
</reference>
<evidence type="ECO:0000313" key="2">
    <source>
        <dbReference type="EMBL" id="QDU84991.1"/>
    </source>
</evidence>
<accession>A0A518D0I4</accession>
<dbReference type="AlphaFoldDB" id="A0A518D0I4"/>
<feature type="compositionally biased region" description="Pro residues" evidence="1">
    <location>
        <begin position="88"/>
        <end position="107"/>
    </location>
</feature>
<organism evidence="2 3">
    <name type="scientific">Rohdeia mirabilis</name>
    <dbReference type="NCBI Taxonomy" id="2528008"/>
    <lineage>
        <taxon>Bacteria</taxon>
        <taxon>Pseudomonadati</taxon>
        <taxon>Planctomycetota</taxon>
        <taxon>Planctomycetia</taxon>
        <taxon>Planctomycetia incertae sedis</taxon>
        <taxon>Rohdeia</taxon>
    </lineage>
</organism>